<gene>
    <name evidence="5" type="ORF">BKA15_001812</name>
</gene>
<dbReference type="Proteomes" id="UP000569914">
    <property type="component" value="Unassembled WGS sequence"/>
</dbReference>
<dbReference type="Pfam" id="PF00496">
    <property type="entry name" value="SBP_bac_5"/>
    <property type="match status" value="1"/>
</dbReference>
<evidence type="ECO:0000256" key="1">
    <source>
        <dbReference type="ARBA" id="ARBA00004193"/>
    </source>
</evidence>
<dbReference type="InterPro" id="IPR030678">
    <property type="entry name" value="Peptide/Ni-bd"/>
</dbReference>
<organism evidence="5 6">
    <name type="scientific">Microlunatus parietis</name>
    <dbReference type="NCBI Taxonomy" id="682979"/>
    <lineage>
        <taxon>Bacteria</taxon>
        <taxon>Bacillati</taxon>
        <taxon>Actinomycetota</taxon>
        <taxon>Actinomycetes</taxon>
        <taxon>Propionibacteriales</taxon>
        <taxon>Propionibacteriaceae</taxon>
        <taxon>Microlunatus</taxon>
    </lineage>
</organism>
<dbReference type="PROSITE" id="PS51257">
    <property type="entry name" value="PROKAR_LIPOPROTEIN"/>
    <property type="match status" value="1"/>
</dbReference>
<dbReference type="PROSITE" id="PS51318">
    <property type="entry name" value="TAT"/>
    <property type="match status" value="1"/>
</dbReference>
<comment type="caution">
    <text evidence="5">The sequence shown here is derived from an EMBL/GenBank/DDBJ whole genome shotgun (WGS) entry which is preliminary data.</text>
</comment>
<dbReference type="InterPro" id="IPR023765">
    <property type="entry name" value="SBP_5_CS"/>
</dbReference>
<evidence type="ECO:0000313" key="5">
    <source>
        <dbReference type="EMBL" id="NYE70483.1"/>
    </source>
</evidence>
<keyword evidence="3" id="KW-0732">Signal</keyword>
<dbReference type="EMBL" id="JACCBU010000001">
    <property type="protein sequence ID" value="NYE70483.1"/>
    <property type="molecule type" value="Genomic_DNA"/>
</dbReference>
<dbReference type="PROSITE" id="PS01040">
    <property type="entry name" value="SBP_BACTERIAL_5"/>
    <property type="match status" value="1"/>
</dbReference>
<name>A0A7Y9LB60_9ACTN</name>
<dbReference type="AlphaFoldDB" id="A0A7Y9LB60"/>
<evidence type="ECO:0000256" key="3">
    <source>
        <dbReference type="ARBA" id="ARBA00022729"/>
    </source>
</evidence>
<dbReference type="GO" id="GO:0043190">
    <property type="term" value="C:ATP-binding cassette (ABC) transporter complex"/>
    <property type="evidence" value="ECO:0007669"/>
    <property type="project" value="InterPro"/>
</dbReference>
<dbReference type="RefSeq" id="WP_179749974.1">
    <property type="nucleotide sequence ID" value="NZ_JACCBU010000001.1"/>
</dbReference>
<sequence>MITGSSRSPFAGQSRRGFLGTAGIALGALAAGCTAREPLPPTDGAGAAALESPVLVEQVQAGKLPALADRLPKVPQVVQPVAGEGKHGGTLHRAQTEPTDNASVTAFASAGLIEWNFEATGPQPSLAEEYTRSEDNKIFTFVLREGLKWSDGEPFGVDDLLFAFQDWIGNSTLVPAIPVWFADADQKLPKITKQDERTLVLTFTQSFALFEKYLCHPAVSIQLLKPKHYLQQFHAEYADQAELEAATRKAGFDSWDQYFADRCNPWTNPDLPVLGAYRVSKAAGPGGTATLDRNPYYHKTDPAGRQLPYIDKLQVQVLDQAALDLRASNGDLDFQGHFLGYNTTQVYLQNADSKGFRVLRWKPTASLLALAPNLSHADPVWRELFATKDFRHALSYAIDREEINQTLLGGLGVIRQPVSTEGSPYGIEGGGTTAIEHDPDRANQLLDGLGLERQGDLRRYRGKPLEFTLTYLDSNFEIPRADAFNLVRKHWAAVGVKINLRPVDDTLYLQLRVSNDFDIDGTTTPEDDWDLEPVWFIPTSPNSHTAPGYGMWYNTSGKDGIEPSAEFKQLITNWERLRTAATDEDRIAAGQAITQQHHENVYVIGLMKLPFKPVIVNTSIKGVREDEPKLSFYYGREGITKPEQIYYAD</sequence>
<dbReference type="SUPFAM" id="SSF53850">
    <property type="entry name" value="Periplasmic binding protein-like II"/>
    <property type="match status" value="1"/>
</dbReference>
<dbReference type="InterPro" id="IPR039424">
    <property type="entry name" value="SBP_5"/>
</dbReference>
<dbReference type="PANTHER" id="PTHR30290">
    <property type="entry name" value="PERIPLASMIC BINDING COMPONENT OF ABC TRANSPORTER"/>
    <property type="match status" value="1"/>
</dbReference>
<dbReference type="NCBIfam" id="TIGR01409">
    <property type="entry name" value="TAT_signal_seq"/>
    <property type="match status" value="1"/>
</dbReference>
<evidence type="ECO:0000256" key="2">
    <source>
        <dbReference type="ARBA" id="ARBA00005695"/>
    </source>
</evidence>
<proteinExistence type="inferred from homology"/>
<dbReference type="PANTHER" id="PTHR30290:SF62">
    <property type="entry name" value="OLIGOPEPTIDE ABC TRANSPORTER, PERIPLASMIC OLIGOPEPTIDE-BINDING PROTEIN"/>
    <property type="match status" value="1"/>
</dbReference>
<dbReference type="GO" id="GO:1904680">
    <property type="term" value="F:peptide transmembrane transporter activity"/>
    <property type="evidence" value="ECO:0007669"/>
    <property type="project" value="TreeGrafter"/>
</dbReference>
<evidence type="ECO:0000313" key="6">
    <source>
        <dbReference type="Proteomes" id="UP000569914"/>
    </source>
</evidence>
<dbReference type="CDD" id="cd08500">
    <property type="entry name" value="PBP2_NikA_DppA_OppA_like_4"/>
    <property type="match status" value="1"/>
</dbReference>
<dbReference type="Gene3D" id="3.40.190.10">
    <property type="entry name" value="Periplasmic binding protein-like II"/>
    <property type="match status" value="1"/>
</dbReference>
<evidence type="ECO:0000259" key="4">
    <source>
        <dbReference type="Pfam" id="PF00496"/>
    </source>
</evidence>
<dbReference type="GO" id="GO:0015833">
    <property type="term" value="P:peptide transport"/>
    <property type="evidence" value="ECO:0007669"/>
    <property type="project" value="TreeGrafter"/>
</dbReference>
<accession>A0A7Y9LB60</accession>
<dbReference type="InterPro" id="IPR006311">
    <property type="entry name" value="TAT_signal"/>
</dbReference>
<dbReference type="InterPro" id="IPR000914">
    <property type="entry name" value="SBP_5_dom"/>
</dbReference>
<dbReference type="InterPro" id="IPR019546">
    <property type="entry name" value="TAT_signal_bac_arc"/>
</dbReference>
<dbReference type="Gene3D" id="3.10.105.10">
    <property type="entry name" value="Dipeptide-binding Protein, Domain 3"/>
    <property type="match status" value="1"/>
</dbReference>
<comment type="similarity">
    <text evidence="2">Belongs to the bacterial solute-binding protein 5 family.</text>
</comment>
<comment type="subcellular location">
    <subcellularLocation>
        <location evidence="1">Cell membrane</location>
        <topology evidence="1">Lipid-anchor</topology>
    </subcellularLocation>
</comment>
<protein>
    <submittedName>
        <fullName evidence="5">Peptide/nickel transport system substrate-binding protein</fullName>
    </submittedName>
</protein>
<feature type="domain" description="Solute-binding protein family 5" evidence="4">
    <location>
        <begin position="122"/>
        <end position="525"/>
    </location>
</feature>
<dbReference type="GO" id="GO:0042597">
    <property type="term" value="C:periplasmic space"/>
    <property type="evidence" value="ECO:0007669"/>
    <property type="project" value="UniProtKB-ARBA"/>
</dbReference>
<keyword evidence="6" id="KW-1185">Reference proteome</keyword>
<reference evidence="5 6" key="1">
    <citation type="submission" date="2020-07" db="EMBL/GenBank/DDBJ databases">
        <title>Sequencing the genomes of 1000 actinobacteria strains.</title>
        <authorList>
            <person name="Klenk H.-P."/>
        </authorList>
    </citation>
    <scope>NUCLEOTIDE SEQUENCE [LARGE SCALE GENOMIC DNA]</scope>
    <source>
        <strain evidence="5 6">DSM 22083</strain>
    </source>
</reference>
<dbReference type="PIRSF" id="PIRSF002741">
    <property type="entry name" value="MppA"/>
    <property type="match status" value="1"/>
</dbReference>